<feature type="transmembrane region" description="Helical" evidence="10">
    <location>
        <begin position="299"/>
        <end position="317"/>
    </location>
</feature>
<dbReference type="InterPro" id="IPR004089">
    <property type="entry name" value="MCPsignal_dom"/>
</dbReference>
<dbReference type="STRING" id="1121324.CLIT_16c00200"/>
<comment type="caution">
    <text evidence="13">The sequence shown here is derived from an EMBL/GenBank/DDBJ whole genome shotgun (WGS) entry which is preliminary data.</text>
</comment>
<dbReference type="PROSITE" id="PS50885">
    <property type="entry name" value="HAMP"/>
    <property type="match status" value="1"/>
</dbReference>
<dbReference type="eggNOG" id="COG0840">
    <property type="taxonomic scope" value="Bacteria"/>
</dbReference>
<feature type="domain" description="HAMP" evidence="12">
    <location>
        <begin position="319"/>
        <end position="371"/>
    </location>
</feature>
<evidence type="ECO:0000256" key="3">
    <source>
        <dbReference type="ARBA" id="ARBA00022500"/>
    </source>
</evidence>
<keyword evidence="7 9" id="KW-0807">Transducer</keyword>
<evidence type="ECO:0000256" key="4">
    <source>
        <dbReference type="ARBA" id="ARBA00022692"/>
    </source>
</evidence>
<dbReference type="Pfam" id="PF00015">
    <property type="entry name" value="MCPsignal"/>
    <property type="match status" value="1"/>
</dbReference>
<dbReference type="Pfam" id="PF02743">
    <property type="entry name" value="dCache_1"/>
    <property type="match status" value="1"/>
</dbReference>
<keyword evidence="14" id="KW-1185">Reference proteome</keyword>
<evidence type="ECO:0000259" key="12">
    <source>
        <dbReference type="PROSITE" id="PS50885"/>
    </source>
</evidence>
<dbReference type="PROSITE" id="PS50111">
    <property type="entry name" value="CHEMOTAXIS_TRANSDUC_2"/>
    <property type="match status" value="1"/>
</dbReference>
<feature type="transmembrane region" description="Helical" evidence="10">
    <location>
        <begin position="21"/>
        <end position="42"/>
    </location>
</feature>
<dbReference type="Gene3D" id="6.10.340.10">
    <property type="match status" value="1"/>
</dbReference>
<protein>
    <submittedName>
        <fullName evidence="13">Methyl-accepting chemotaxis protein McpC</fullName>
    </submittedName>
</protein>
<dbReference type="CDD" id="cd12913">
    <property type="entry name" value="PDC1_MCP_like"/>
    <property type="match status" value="1"/>
</dbReference>
<dbReference type="PANTHER" id="PTHR32089:SF114">
    <property type="entry name" value="METHYL-ACCEPTING CHEMOTAXIS PROTEIN MCPB"/>
    <property type="match status" value="1"/>
</dbReference>
<dbReference type="Gene3D" id="1.10.287.950">
    <property type="entry name" value="Methyl-accepting chemotaxis protein"/>
    <property type="match status" value="1"/>
</dbReference>
<evidence type="ECO:0000256" key="8">
    <source>
        <dbReference type="ARBA" id="ARBA00029447"/>
    </source>
</evidence>
<proteinExistence type="inferred from homology"/>
<dbReference type="SUPFAM" id="SSF58104">
    <property type="entry name" value="Methyl-accepting chemotaxis protein (MCP) signaling domain"/>
    <property type="match status" value="1"/>
</dbReference>
<evidence type="ECO:0000256" key="2">
    <source>
        <dbReference type="ARBA" id="ARBA00022475"/>
    </source>
</evidence>
<dbReference type="Pfam" id="PF00672">
    <property type="entry name" value="HAMP"/>
    <property type="match status" value="1"/>
</dbReference>
<keyword evidence="2" id="KW-1003">Cell membrane</keyword>
<evidence type="ECO:0000256" key="10">
    <source>
        <dbReference type="SAM" id="Phobius"/>
    </source>
</evidence>
<evidence type="ECO:0000259" key="11">
    <source>
        <dbReference type="PROSITE" id="PS50111"/>
    </source>
</evidence>
<comment type="similarity">
    <text evidence="8">Belongs to the methyl-accepting chemotaxis (MCP) protein family.</text>
</comment>
<dbReference type="AlphaFoldDB" id="A0A069REA4"/>
<evidence type="ECO:0000256" key="6">
    <source>
        <dbReference type="ARBA" id="ARBA00023136"/>
    </source>
</evidence>
<dbReference type="InterPro" id="IPR033479">
    <property type="entry name" value="dCache_1"/>
</dbReference>
<dbReference type="InterPro" id="IPR029151">
    <property type="entry name" value="Sensor-like_sf"/>
</dbReference>
<gene>
    <name evidence="13" type="primary">mcpC1</name>
    <name evidence="13" type="ORF">CLIT_16c00200</name>
</gene>
<evidence type="ECO:0000256" key="9">
    <source>
        <dbReference type="PROSITE-ProRule" id="PRU00284"/>
    </source>
</evidence>
<dbReference type="OrthoDB" id="13222at2"/>
<dbReference type="Proteomes" id="UP000027946">
    <property type="component" value="Unassembled WGS sequence"/>
</dbReference>
<dbReference type="SMART" id="SM00283">
    <property type="entry name" value="MA"/>
    <property type="match status" value="1"/>
</dbReference>
<dbReference type="Gene3D" id="3.30.450.20">
    <property type="entry name" value="PAS domain"/>
    <property type="match status" value="2"/>
</dbReference>
<feature type="domain" description="Methyl-accepting transducer" evidence="11">
    <location>
        <begin position="390"/>
        <end position="647"/>
    </location>
</feature>
<evidence type="ECO:0000313" key="13">
    <source>
        <dbReference type="EMBL" id="KDR94520.1"/>
    </source>
</evidence>
<keyword evidence="3" id="KW-0145">Chemotaxis</keyword>
<dbReference type="SMART" id="SM00304">
    <property type="entry name" value="HAMP"/>
    <property type="match status" value="2"/>
</dbReference>
<dbReference type="GO" id="GO:0005886">
    <property type="term" value="C:plasma membrane"/>
    <property type="evidence" value="ECO:0007669"/>
    <property type="project" value="UniProtKB-SubCell"/>
</dbReference>
<dbReference type="CDD" id="cd18774">
    <property type="entry name" value="PDC2_HK_sensor"/>
    <property type="match status" value="1"/>
</dbReference>
<evidence type="ECO:0000313" key="14">
    <source>
        <dbReference type="Proteomes" id="UP000027946"/>
    </source>
</evidence>
<evidence type="ECO:0000256" key="7">
    <source>
        <dbReference type="ARBA" id="ARBA00023224"/>
    </source>
</evidence>
<dbReference type="CDD" id="cd06225">
    <property type="entry name" value="HAMP"/>
    <property type="match status" value="1"/>
</dbReference>
<keyword evidence="5 10" id="KW-1133">Transmembrane helix</keyword>
<comment type="subcellular location">
    <subcellularLocation>
        <location evidence="1">Cell membrane</location>
        <topology evidence="1">Multi-pass membrane protein</topology>
    </subcellularLocation>
</comment>
<sequence length="676" mass="73096">MAHDKKITTKSKSNGLGIRQKLMATFFLLISIPIAVIGFSSYSKSASIMQDNLQKSAESVLVQTEKTILNFFKGAEESVVQMSLHKNAKEILSSQDENGVLLENFKYFIDSHGSATSMYMVANDRQTVFYPHVEIPDDYDPRSSAWYKSAAESGKTSYTEPYTDTVTGKTVITISTPVYDSSNELVGVVGVDISMHSIIDEISSIKLGEKGFVSLSDKSGNVVATMNESFIGKKIPVPALNEALKTSSVGTVEYSSDENGKLVDKFLSFKRMEDMGWTLSGTMYVDEVKGSTSILLKNTIIIGIISLLIALSISFVFSKKITDSIGLILVDMERIGRGDFTVRCNVSSSDEIGQLSEHFNTTIDSIGSLIGNIKMAIENVSSASENLTSNAEETNATSLEVLKTVDEISRGASEQAYDAEQGATLIGGLSEKLNELLESTDEMERFADSANASNLNGLEMVGLLKEKTRLNELSTNNIEAAILGLDKNTFSIGNIISTIGAISEQTNLLALNASIEAARAGDAGKGFSVVAEEIRKLAEESKIAANEIGEIIVNIQNDSKNTVSLMNEVKTITKDQTDSVFKVNESFSIISESIQNISQKIKTVSSFVNEINTEKNGIVSAIENISSVSEETAAATEEVNASVQEQTRAVEGVSLLADSLNNLSSELKNEIEKFTI</sequence>
<dbReference type="EMBL" id="JJMM01000016">
    <property type="protein sequence ID" value="KDR94520.1"/>
    <property type="molecule type" value="Genomic_DNA"/>
</dbReference>
<evidence type="ECO:0000256" key="5">
    <source>
        <dbReference type="ARBA" id="ARBA00022989"/>
    </source>
</evidence>
<reference evidence="13 14" key="1">
    <citation type="submission" date="2014-03" db="EMBL/GenBank/DDBJ databases">
        <title>Genome sequence of Clostridium litorale W6, DSM 5388.</title>
        <authorList>
            <person name="Poehlein A."/>
            <person name="Jagirdar A."/>
            <person name="Khonsari B."/>
            <person name="Chibani C.M."/>
            <person name="Gutierrez Gutierrez D.A."/>
            <person name="Davydova E."/>
            <person name="Alghaithi H.S."/>
            <person name="Nair K.P."/>
            <person name="Dhamotharan K."/>
            <person name="Chandran L."/>
            <person name="G W."/>
            <person name="Daniel R."/>
        </authorList>
    </citation>
    <scope>NUCLEOTIDE SEQUENCE [LARGE SCALE GENOMIC DNA]</scope>
    <source>
        <strain evidence="13 14">W6</strain>
    </source>
</reference>
<keyword evidence="6 10" id="KW-0472">Membrane</keyword>
<dbReference type="SUPFAM" id="SSF103190">
    <property type="entry name" value="Sensory domain-like"/>
    <property type="match status" value="1"/>
</dbReference>
<dbReference type="InterPro" id="IPR003660">
    <property type="entry name" value="HAMP_dom"/>
</dbReference>
<accession>A0A069REA4</accession>
<name>A0A069REA4_PEPLI</name>
<dbReference type="GO" id="GO:0007165">
    <property type="term" value="P:signal transduction"/>
    <property type="evidence" value="ECO:0007669"/>
    <property type="project" value="UniProtKB-KW"/>
</dbReference>
<keyword evidence="4 10" id="KW-0812">Transmembrane</keyword>
<dbReference type="RefSeq" id="WP_038266730.1">
    <property type="nucleotide sequence ID" value="NZ_FSRH01000020.1"/>
</dbReference>
<evidence type="ECO:0000256" key="1">
    <source>
        <dbReference type="ARBA" id="ARBA00004651"/>
    </source>
</evidence>
<dbReference type="PANTHER" id="PTHR32089">
    <property type="entry name" value="METHYL-ACCEPTING CHEMOTAXIS PROTEIN MCPB"/>
    <property type="match status" value="1"/>
</dbReference>
<dbReference type="GO" id="GO:0006935">
    <property type="term" value="P:chemotaxis"/>
    <property type="evidence" value="ECO:0007669"/>
    <property type="project" value="UniProtKB-KW"/>
</dbReference>
<organism evidence="13 14">
    <name type="scientific">Peptoclostridium litorale DSM 5388</name>
    <dbReference type="NCBI Taxonomy" id="1121324"/>
    <lineage>
        <taxon>Bacteria</taxon>
        <taxon>Bacillati</taxon>
        <taxon>Bacillota</taxon>
        <taxon>Clostridia</taxon>
        <taxon>Peptostreptococcales</taxon>
        <taxon>Peptoclostridiaceae</taxon>
        <taxon>Peptoclostridium</taxon>
    </lineage>
</organism>